<keyword evidence="4" id="KW-1185">Reference proteome</keyword>
<dbReference type="GO" id="GO:0003676">
    <property type="term" value="F:nucleic acid binding"/>
    <property type="evidence" value="ECO:0007669"/>
    <property type="project" value="InterPro"/>
</dbReference>
<reference evidence="3" key="2">
    <citation type="submission" date="2021-09" db="EMBL/GenBank/DDBJ databases">
        <authorList>
            <person name="Jia N."/>
            <person name="Wang J."/>
            <person name="Shi W."/>
            <person name="Du L."/>
            <person name="Sun Y."/>
            <person name="Zhan W."/>
            <person name="Jiang J."/>
            <person name="Wang Q."/>
            <person name="Zhang B."/>
            <person name="Ji P."/>
            <person name="Sakyi L.B."/>
            <person name="Cui X."/>
            <person name="Yuan T."/>
            <person name="Jiang B."/>
            <person name="Yang W."/>
            <person name="Lam T.T.-Y."/>
            <person name="Chang Q."/>
            <person name="Ding S."/>
            <person name="Wang X."/>
            <person name="Zhu J."/>
            <person name="Ruan X."/>
            <person name="Zhao L."/>
            <person name="Wei J."/>
            <person name="Que T."/>
            <person name="Du C."/>
            <person name="Cheng J."/>
            <person name="Dai P."/>
            <person name="Han X."/>
            <person name="Huang E."/>
            <person name="Gao Y."/>
            <person name="Liu J."/>
            <person name="Shao H."/>
            <person name="Ye R."/>
            <person name="Li L."/>
            <person name="Wei W."/>
            <person name="Wang X."/>
            <person name="Wang C."/>
            <person name="Huo Q."/>
            <person name="Li W."/>
            <person name="Guo W."/>
            <person name="Chen H."/>
            <person name="Chen S."/>
            <person name="Zhou L."/>
            <person name="Zhou L."/>
            <person name="Ni X."/>
            <person name="Tian J."/>
            <person name="Zhou Y."/>
            <person name="Sheng Y."/>
            <person name="Liu T."/>
            <person name="Pan Y."/>
            <person name="Xia L."/>
            <person name="Li J."/>
            <person name="Zhao F."/>
            <person name="Cao W."/>
        </authorList>
    </citation>
    <scope>NUCLEOTIDE SEQUENCE</scope>
    <source>
        <strain evidence="3">Rmic-2018</strain>
        <tissue evidence="3">Larvae</tissue>
    </source>
</reference>
<dbReference type="Pfam" id="PF03184">
    <property type="entry name" value="DDE_1"/>
    <property type="match status" value="1"/>
</dbReference>
<feature type="compositionally biased region" description="Polar residues" evidence="1">
    <location>
        <begin position="136"/>
        <end position="145"/>
    </location>
</feature>
<dbReference type="InterPro" id="IPR004875">
    <property type="entry name" value="DDE_SF_endonuclease_dom"/>
</dbReference>
<evidence type="ECO:0000313" key="4">
    <source>
        <dbReference type="Proteomes" id="UP000821866"/>
    </source>
</evidence>
<accession>A0A9J6EIF4</accession>
<gene>
    <name evidence="3" type="ORF">HPB51_017622</name>
</gene>
<dbReference type="Proteomes" id="UP000821866">
    <property type="component" value="Chromosome 2"/>
</dbReference>
<dbReference type="EMBL" id="JABSTU010000004">
    <property type="protein sequence ID" value="KAH8033924.1"/>
    <property type="molecule type" value="Genomic_DNA"/>
</dbReference>
<name>A0A9J6EIF4_RHIMP</name>
<dbReference type="AlphaFoldDB" id="A0A9J6EIF4"/>
<evidence type="ECO:0000259" key="2">
    <source>
        <dbReference type="Pfam" id="PF03184"/>
    </source>
</evidence>
<organism evidence="3 4">
    <name type="scientific">Rhipicephalus microplus</name>
    <name type="common">Cattle tick</name>
    <name type="synonym">Boophilus microplus</name>
    <dbReference type="NCBI Taxonomy" id="6941"/>
    <lineage>
        <taxon>Eukaryota</taxon>
        <taxon>Metazoa</taxon>
        <taxon>Ecdysozoa</taxon>
        <taxon>Arthropoda</taxon>
        <taxon>Chelicerata</taxon>
        <taxon>Arachnida</taxon>
        <taxon>Acari</taxon>
        <taxon>Parasitiformes</taxon>
        <taxon>Ixodida</taxon>
        <taxon>Ixodoidea</taxon>
        <taxon>Ixodidae</taxon>
        <taxon>Rhipicephalinae</taxon>
        <taxon>Rhipicephalus</taxon>
        <taxon>Boophilus</taxon>
    </lineage>
</organism>
<evidence type="ECO:0000256" key="1">
    <source>
        <dbReference type="SAM" id="MobiDB-lite"/>
    </source>
</evidence>
<proteinExistence type="predicted"/>
<dbReference type="VEuPathDB" id="VectorBase:LOC119164943"/>
<evidence type="ECO:0000313" key="3">
    <source>
        <dbReference type="EMBL" id="KAH8033924.1"/>
    </source>
</evidence>
<protein>
    <recommendedName>
        <fullName evidence="2">DDE-1 domain-containing protein</fullName>
    </recommendedName>
</protein>
<sequence length="169" mass="19113">MPAGFASILQPADMYRNKPFKSTLQRLWEQYMHEEARTLKGSLKPSRHHALYFVAKAWASVPQETVARPFKGCRISNTLDDSEDSDLQSGLVDVEAVVPKDHGGLQAECCDPFFFANDSEQSFETHLSRKDRRTNRNPPSLQVNWQRWPPPSQPSRAFCPPQHGGAGFT</sequence>
<feature type="domain" description="DDE-1" evidence="2">
    <location>
        <begin position="1"/>
        <end position="70"/>
    </location>
</feature>
<feature type="region of interest" description="Disordered" evidence="1">
    <location>
        <begin position="126"/>
        <end position="169"/>
    </location>
</feature>
<comment type="caution">
    <text evidence="3">The sequence shown here is derived from an EMBL/GenBank/DDBJ whole genome shotgun (WGS) entry which is preliminary data.</text>
</comment>
<reference evidence="3" key="1">
    <citation type="journal article" date="2020" name="Cell">
        <title>Large-Scale Comparative Analyses of Tick Genomes Elucidate Their Genetic Diversity and Vector Capacities.</title>
        <authorList>
            <consortium name="Tick Genome and Microbiome Consortium (TIGMIC)"/>
            <person name="Jia N."/>
            <person name="Wang J."/>
            <person name="Shi W."/>
            <person name="Du L."/>
            <person name="Sun Y."/>
            <person name="Zhan W."/>
            <person name="Jiang J.F."/>
            <person name="Wang Q."/>
            <person name="Zhang B."/>
            <person name="Ji P."/>
            <person name="Bell-Sakyi L."/>
            <person name="Cui X.M."/>
            <person name="Yuan T.T."/>
            <person name="Jiang B.G."/>
            <person name="Yang W.F."/>
            <person name="Lam T.T."/>
            <person name="Chang Q.C."/>
            <person name="Ding S.J."/>
            <person name="Wang X.J."/>
            <person name="Zhu J.G."/>
            <person name="Ruan X.D."/>
            <person name="Zhao L."/>
            <person name="Wei J.T."/>
            <person name="Ye R.Z."/>
            <person name="Que T.C."/>
            <person name="Du C.H."/>
            <person name="Zhou Y.H."/>
            <person name="Cheng J.X."/>
            <person name="Dai P.F."/>
            <person name="Guo W.B."/>
            <person name="Han X.H."/>
            <person name="Huang E.J."/>
            <person name="Li L.F."/>
            <person name="Wei W."/>
            <person name="Gao Y.C."/>
            <person name="Liu J.Z."/>
            <person name="Shao H.Z."/>
            <person name="Wang X."/>
            <person name="Wang C.C."/>
            <person name="Yang T.C."/>
            <person name="Huo Q.B."/>
            <person name="Li W."/>
            <person name="Chen H.Y."/>
            <person name="Chen S.E."/>
            <person name="Zhou L.G."/>
            <person name="Ni X.B."/>
            <person name="Tian J.H."/>
            <person name="Sheng Y."/>
            <person name="Liu T."/>
            <person name="Pan Y.S."/>
            <person name="Xia L.Y."/>
            <person name="Li J."/>
            <person name="Zhao F."/>
            <person name="Cao W.C."/>
        </authorList>
    </citation>
    <scope>NUCLEOTIDE SEQUENCE</scope>
    <source>
        <strain evidence="3">Rmic-2018</strain>
    </source>
</reference>